<evidence type="ECO:0000256" key="2">
    <source>
        <dbReference type="ARBA" id="ARBA00023004"/>
    </source>
</evidence>
<dbReference type="Pfam" id="PF13385">
    <property type="entry name" value="Laminin_G_3"/>
    <property type="match status" value="1"/>
</dbReference>
<organism evidence="5 6">
    <name type="scientific">Novipirellula caenicola</name>
    <dbReference type="NCBI Taxonomy" id="1536901"/>
    <lineage>
        <taxon>Bacteria</taxon>
        <taxon>Pseudomonadati</taxon>
        <taxon>Planctomycetota</taxon>
        <taxon>Planctomycetia</taxon>
        <taxon>Pirellulales</taxon>
        <taxon>Pirellulaceae</taxon>
        <taxon>Novipirellula</taxon>
    </lineage>
</organism>
<keyword evidence="3" id="KW-0349">Heme</keyword>
<reference evidence="5 6" key="1">
    <citation type="submission" date="2024-02" db="EMBL/GenBank/DDBJ databases">
        <title>Rhodopirellula caenicola NBRC 110016.</title>
        <authorList>
            <person name="Ichikawa N."/>
            <person name="Katano-Makiyama Y."/>
            <person name="Hidaka K."/>
        </authorList>
    </citation>
    <scope>NUCLEOTIDE SEQUENCE [LARGE SCALE GENOMIC DNA]</scope>
    <source>
        <strain evidence="5 6">NBRC 110016</strain>
    </source>
</reference>
<evidence type="ECO:0000259" key="4">
    <source>
        <dbReference type="PROSITE" id="PS51007"/>
    </source>
</evidence>
<sequence length="988" mass="109271">MKRILHASLWLAFAVVCDRGDAAEDPTAFFEKKIRPVLIQHCYECHSSESEEIGGKLRVDSRDAMRTGGESGPSLQVGAPDKSLIIKALRYDDLEMPPEAPLPDSVIKDFETWVSMGAADPREDTGKPTPVETLDTDALWSFFPRQTPTIPSVSDPQWARDPIDHFILSRMDDAELAPADDAGARTLVRRMYYDLIGLPPTLAQVNVFASDYQKHPDTAIKQLVDQLLASPQFGVRWGRHWLDVARYGESNGDDGLGRNATFPHAWRYRDYVVDALNDDIPYDQFLREQIAGDLLPAESPAERNRQLIATGFLAIGSKPAVAMNKNFAMDVVDDQINVVCTGVMGLSVACARCHDHKHDPIPTRDYYALAGIFSSTQTLYGAAANQKLTAPPTPLHELRSQWAANQKEPDRSNPPDFPSDYAAVIDSLSPELHVRLDAPPVGLTVTPSASYSAKTFASVKETTLVGNIDKPAKSYSVSFWFRNTLKNDARPITAYLFSRGKPRASGLPGDHLGIGGKHDSSRSGKLFAFNGNIDKTSVAGETIIPEGSWNHVAFVRNGDHVKVFLNGQLEIDTPMKATFGDNTEFCLANRSDDFAPLTGNVAAFALFPTALTDDDAILLHSASGQPRGVRVVPPYGFAMGVREKGKSSDCKIHINGQGNQLGPISPRGTLTAYQLINVNSDFAAAEMQIAPERSGRLELAHWLTSPDHPQTARVIVNRIWQHLFGQGIVATPDDFGVYGARPSHPQLLDHLANRFVHQGWSMKRLIRDIILSRTYRLDSNGDSEHRRIDPDNHYFARHLRRRLDAESLRDSVLQVCGTIDYSPEQGSAIDDIDVLINWPPGNATDLHRDSNHRSLYLCMLRHAPPKQLAAFDLPDGVGIMGKRDVTTLPTQSLFLLNSPFVVEQAAHLASNVLKANCPNDRSRVEHVFATVLQREPNESEVRMSLALIQQLSATDVQTETKSDVTHRSKAWAAFCHALLMTNEFRYVD</sequence>
<gene>
    <name evidence="5" type="ORF">Rcae01_04162</name>
</gene>
<keyword evidence="6" id="KW-1185">Reference proteome</keyword>
<keyword evidence="1 3" id="KW-0479">Metal-binding</keyword>
<dbReference type="InterPro" id="IPR011429">
    <property type="entry name" value="Cyt_c_Planctomycete-type"/>
</dbReference>
<dbReference type="EMBL" id="BAABRO010000010">
    <property type="protein sequence ID" value="GAA5508695.1"/>
    <property type="molecule type" value="Genomic_DNA"/>
</dbReference>
<dbReference type="InterPro" id="IPR022655">
    <property type="entry name" value="DUF1553"/>
</dbReference>
<dbReference type="PANTHER" id="PTHR35889">
    <property type="entry name" value="CYCLOINULO-OLIGOSACCHARIDE FRUCTANOTRANSFERASE-RELATED"/>
    <property type="match status" value="1"/>
</dbReference>
<keyword evidence="2 3" id="KW-0408">Iron</keyword>
<dbReference type="PROSITE" id="PS51007">
    <property type="entry name" value="CYTC"/>
    <property type="match status" value="1"/>
</dbReference>
<dbReference type="InterPro" id="IPR013320">
    <property type="entry name" value="ConA-like_dom_sf"/>
</dbReference>
<proteinExistence type="predicted"/>
<dbReference type="InterPro" id="IPR009056">
    <property type="entry name" value="Cyt_c-like_dom"/>
</dbReference>
<dbReference type="Pfam" id="PF07587">
    <property type="entry name" value="PSD1"/>
    <property type="match status" value="1"/>
</dbReference>
<dbReference type="RefSeq" id="WP_345685463.1">
    <property type="nucleotide sequence ID" value="NZ_BAABRO010000010.1"/>
</dbReference>
<accession>A0ABP9VU93</accession>
<evidence type="ECO:0000256" key="3">
    <source>
        <dbReference type="PROSITE-ProRule" id="PRU00433"/>
    </source>
</evidence>
<evidence type="ECO:0000313" key="6">
    <source>
        <dbReference type="Proteomes" id="UP001416858"/>
    </source>
</evidence>
<name>A0ABP9VU93_9BACT</name>
<comment type="caution">
    <text evidence="5">The sequence shown here is derived from an EMBL/GenBank/DDBJ whole genome shotgun (WGS) entry which is preliminary data.</text>
</comment>
<evidence type="ECO:0000256" key="1">
    <source>
        <dbReference type="ARBA" id="ARBA00022723"/>
    </source>
</evidence>
<dbReference type="InterPro" id="IPR011444">
    <property type="entry name" value="DUF1549"/>
</dbReference>
<dbReference type="Proteomes" id="UP001416858">
    <property type="component" value="Unassembled WGS sequence"/>
</dbReference>
<dbReference type="Pfam" id="PF07583">
    <property type="entry name" value="PSCyt2"/>
    <property type="match status" value="1"/>
</dbReference>
<protein>
    <recommendedName>
        <fullName evidence="4">Cytochrome c domain-containing protein</fullName>
    </recommendedName>
</protein>
<dbReference type="Gene3D" id="2.60.120.200">
    <property type="match status" value="1"/>
</dbReference>
<dbReference type="Pfam" id="PF07635">
    <property type="entry name" value="PSCyt1"/>
    <property type="match status" value="1"/>
</dbReference>
<feature type="domain" description="Cytochrome c" evidence="4">
    <location>
        <begin position="20"/>
        <end position="147"/>
    </location>
</feature>
<evidence type="ECO:0000313" key="5">
    <source>
        <dbReference type="EMBL" id="GAA5508695.1"/>
    </source>
</evidence>
<dbReference type="SUPFAM" id="SSF49899">
    <property type="entry name" value="Concanavalin A-like lectins/glucanases"/>
    <property type="match status" value="1"/>
</dbReference>
<dbReference type="PANTHER" id="PTHR35889:SF3">
    <property type="entry name" value="F-BOX DOMAIN-CONTAINING PROTEIN"/>
    <property type="match status" value="1"/>
</dbReference>